<name>A0A939QFX5_9MICO</name>
<evidence type="ECO:0000313" key="2">
    <source>
        <dbReference type="Proteomes" id="UP000680132"/>
    </source>
</evidence>
<reference evidence="1" key="1">
    <citation type="submission" date="2021-03" db="EMBL/GenBank/DDBJ databases">
        <title>Microbacterium sp. nov., a novel actinobacterium isolated from cow dung.</title>
        <authorList>
            <person name="Zhang L."/>
        </authorList>
    </citation>
    <scope>NUCLEOTIDE SEQUENCE</scope>
    <source>
        <strain evidence="1">NEAU-LLB</strain>
    </source>
</reference>
<protein>
    <recommendedName>
        <fullName evidence="3">UDP-N-acetylglucosamine--peptide N-acetylglucosaminyltransferase stabilizing protein GtfB</fullName>
    </recommendedName>
</protein>
<keyword evidence="2" id="KW-1185">Reference proteome</keyword>
<dbReference type="RefSeq" id="WP_208499907.1">
    <property type="nucleotide sequence ID" value="NZ_JAGFOA010000001.1"/>
</dbReference>
<sequence>MLALFDAFDDATRELMRSLEAAEIAFTPVIIHYDGELPDGALSPFTAYTGIEREGDPLFFNEVPVPAWCEIRQGPEVYAEVLREGITIGRIHYEPNSFRQVERVDWLSPDGQATHTHHYDRYGNRYATTYHSGGMAYQTVYRGPGEWQIEVHHSSKAVTMQSARERRVFGSLTDFVSFFLDDHGLADDSVLINSLSYPLFVMRQRAHAPNTTLFWQEPVAGALPGNMLLELDEPRALRRIVFFDESLQRDVALQHPDTGVEVAYLSHLGQFADKRGYDPRRAFTLTSSDDIPVLADLLEEFPDVTFSVAALTLMSDRLMDLRRTHDNLVLIPTITHRGIRAELDSASVYLDINAGAHVLDVVKAAYHLDLVVLALDRCAKAPRHSRVLATGDELKALLARVLTSAEERGRVLDELHRQQGPRSTPDDYRRLLGGR</sequence>
<proteinExistence type="predicted"/>
<dbReference type="EMBL" id="JAGFOA010000001">
    <property type="protein sequence ID" value="MBO3662209.1"/>
    <property type="molecule type" value="Genomic_DNA"/>
</dbReference>
<dbReference type="AlphaFoldDB" id="A0A939QFX5"/>
<dbReference type="Proteomes" id="UP000680132">
    <property type="component" value="Unassembled WGS sequence"/>
</dbReference>
<organism evidence="1 2">
    <name type="scientific">Microbacterium stercoris</name>
    <dbReference type="NCBI Taxonomy" id="2820289"/>
    <lineage>
        <taxon>Bacteria</taxon>
        <taxon>Bacillati</taxon>
        <taxon>Actinomycetota</taxon>
        <taxon>Actinomycetes</taxon>
        <taxon>Micrococcales</taxon>
        <taxon>Microbacteriaceae</taxon>
        <taxon>Microbacterium</taxon>
    </lineage>
</organism>
<evidence type="ECO:0008006" key="3">
    <source>
        <dbReference type="Google" id="ProtNLM"/>
    </source>
</evidence>
<accession>A0A939QFX5</accession>
<evidence type="ECO:0000313" key="1">
    <source>
        <dbReference type="EMBL" id="MBO3662209.1"/>
    </source>
</evidence>
<gene>
    <name evidence="1" type="ORF">J5V96_01645</name>
</gene>
<comment type="caution">
    <text evidence="1">The sequence shown here is derived from an EMBL/GenBank/DDBJ whole genome shotgun (WGS) entry which is preliminary data.</text>
</comment>